<dbReference type="GO" id="GO:0032329">
    <property type="term" value="P:serine transport"/>
    <property type="evidence" value="ECO:0007669"/>
    <property type="project" value="TreeGrafter"/>
</dbReference>
<dbReference type="PANTHER" id="PTHR22950:SF74">
    <property type="entry name" value="SODIUM-COUPLED NEUTRAL AMINO ACID TRANSPORTER 5"/>
    <property type="match status" value="1"/>
</dbReference>
<feature type="transmembrane region" description="Helical" evidence="5">
    <location>
        <begin position="74"/>
        <end position="95"/>
    </location>
</feature>
<sequence length="261" mass="28787">MSVFNLSNAIMGSGILGLAYAMSNTGIVLFLILLTCIASLSCYSIHLLLCSAGVVGIRAYEQLGQRAFGHPGKILAAVIITLHNIGAMSSYLFIVKYELPLVIQAFLGQTSITENWFMNGNYLIIIVTICIILPLATMKHLGYLGYTSGLSLSCMVFFLSAVIYKKFNIACPLETVYSNYSANAPISDDICIGKFFTINHETAYTIPILAFAFVCHPEVLPIYTELSNPTKRRMQTIGNVSILGMFIMYFFTAIFGYLTFY</sequence>
<dbReference type="PANTHER" id="PTHR22950">
    <property type="entry name" value="AMINO ACID TRANSPORTER"/>
    <property type="match status" value="1"/>
</dbReference>
<dbReference type="Proteomes" id="UP001311232">
    <property type="component" value="Unassembled WGS sequence"/>
</dbReference>
<accession>A0AAV9RGE5</accession>
<feature type="transmembrane region" description="Helical" evidence="5">
    <location>
        <begin position="6"/>
        <end position="22"/>
    </location>
</feature>
<evidence type="ECO:0000256" key="5">
    <source>
        <dbReference type="SAM" id="Phobius"/>
    </source>
</evidence>
<feature type="transmembrane region" description="Helical" evidence="5">
    <location>
        <begin position="29"/>
        <end position="54"/>
    </location>
</feature>
<feature type="transmembrane region" description="Helical" evidence="5">
    <location>
        <begin position="116"/>
        <end position="137"/>
    </location>
</feature>
<dbReference type="Pfam" id="PF01490">
    <property type="entry name" value="Aa_trans"/>
    <property type="match status" value="1"/>
</dbReference>
<evidence type="ECO:0000259" key="6">
    <source>
        <dbReference type="Pfam" id="PF01490"/>
    </source>
</evidence>
<gene>
    <name evidence="7" type="ORF">CRENBAI_006478</name>
</gene>
<dbReference type="GO" id="GO:0089709">
    <property type="term" value="P:L-histidine transmembrane transport"/>
    <property type="evidence" value="ECO:0007669"/>
    <property type="project" value="TreeGrafter"/>
</dbReference>
<evidence type="ECO:0000256" key="4">
    <source>
        <dbReference type="ARBA" id="ARBA00023136"/>
    </source>
</evidence>
<feature type="transmembrane region" description="Helical" evidence="5">
    <location>
        <begin position="240"/>
        <end position="260"/>
    </location>
</feature>
<dbReference type="GO" id="GO:0015187">
    <property type="term" value="F:glycine transmembrane transporter activity"/>
    <property type="evidence" value="ECO:0007669"/>
    <property type="project" value="TreeGrafter"/>
</dbReference>
<name>A0AAV9RGE5_9TELE</name>
<feature type="domain" description="Amino acid transporter transmembrane" evidence="6">
    <location>
        <begin position="1"/>
        <end position="261"/>
    </location>
</feature>
<organism evidence="7 8">
    <name type="scientific">Crenichthys baileyi</name>
    <name type="common">White River springfish</name>
    <dbReference type="NCBI Taxonomy" id="28760"/>
    <lineage>
        <taxon>Eukaryota</taxon>
        <taxon>Metazoa</taxon>
        <taxon>Chordata</taxon>
        <taxon>Craniata</taxon>
        <taxon>Vertebrata</taxon>
        <taxon>Euteleostomi</taxon>
        <taxon>Actinopterygii</taxon>
        <taxon>Neopterygii</taxon>
        <taxon>Teleostei</taxon>
        <taxon>Neoteleostei</taxon>
        <taxon>Acanthomorphata</taxon>
        <taxon>Ovalentaria</taxon>
        <taxon>Atherinomorphae</taxon>
        <taxon>Cyprinodontiformes</taxon>
        <taxon>Goodeidae</taxon>
        <taxon>Crenichthys</taxon>
    </lineage>
</organism>
<evidence type="ECO:0000313" key="7">
    <source>
        <dbReference type="EMBL" id="KAK5608012.1"/>
    </source>
</evidence>
<evidence type="ECO:0000256" key="3">
    <source>
        <dbReference type="ARBA" id="ARBA00022989"/>
    </source>
</evidence>
<keyword evidence="8" id="KW-1185">Reference proteome</keyword>
<feature type="transmembrane region" description="Helical" evidence="5">
    <location>
        <begin position="143"/>
        <end position="164"/>
    </location>
</feature>
<protein>
    <recommendedName>
        <fullName evidence="6">Amino acid transporter transmembrane domain-containing protein</fullName>
    </recommendedName>
</protein>
<comment type="subcellular location">
    <subcellularLocation>
        <location evidence="1">Membrane</location>
        <topology evidence="1">Multi-pass membrane protein</topology>
    </subcellularLocation>
</comment>
<keyword evidence="4 5" id="KW-0472">Membrane</keyword>
<dbReference type="InterPro" id="IPR013057">
    <property type="entry name" value="AA_transpt_TM"/>
</dbReference>
<proteinExistence type="predicted"/>
<evidence type="ECO:0000256" key="1">
    <source>
        <dbReference type="ARBA" id="ARBA00004141"/>
    </source>
</evidence>
<dbReference type="GO" id="GO:0015186">
    <property type="term" value="F:L-glutamine transmembrane transporter activity"/>
    <property type="evidence" value="ECO:0007669"/>
    <property type="project" value="TreeGrafter"/>
</dbReference>
<comment type="caution">
    <text evidence="7">The sequence shown here is derived from an EMBL/GenBank/DDBJ whole genome shotgun (WGS) entry which is preliminary data.</text>
</comment>
<keyword evidence="2 5" id="KW-0812">Transmembrane</keyword>
<dbReference type="GO" id="GO:0005886">
    <property type="term" value="C:plasma membrane"/>
    <property type="evidence" value="ECO:0007669"/>
    <property type="project" value="TreeGrafter"/>
</dbReference>
<keyword evidence="3 5" id="KW-1133">Transmembrane helix</keyword>
<evidence type="ECO:0000313" key="8">
    <source>
        <dbReference type="Proteomes" id="UP001311232"/>
    </source>
</evidence>
<dbReference type="EMBL" id="JAHHUM010001877">
    <property type="protein sequence ID" value="KAK5608012.1"/>
    <property type="molecule type" value="Genomic_DNA"/>
</dbReference>
<feature type="non-terminal residue" evidence="7">
    <location>
        <position position="261"/>
    </location>
</feature>
<evidence type="ECO:0000256" key="2">
    <source>
        <dbReference type="ARBA" id="ARBA00022692"/>
    </source>
</evidence>
<dbReference type="AlphaFoldDB" id="A0AAV9RGE5"/>
<reference evidence="7 8" key="1">
    <citation type="submission" date="2021-06" db="EMBL/GenBank/DDBJ databases">
        <authorList>
            <person name="Palmer J.M."/>
        </authorList>
    </citation>
    <scope>NUCLEOTIDE SEQUENCE [LARGE SCALE GENOMIC DNA]</scope>
    <source>
        <strain evidence="7 8">MEX-2019</strain>
        <tissue evidence="7">Muscle</tissue>
    </source>
</reference>